<evidence type="ECO:0000313" key="2">
    <source>
        <dbReference type="Proteomes" id="UP000050761"/>
    </source>
</evidence>
<dbReference type="Proteomes" id="UP000050761">
    <property type="component" value="Unassembled WGS sequence"/>
</dbReference>
<dbReference type="Gene3D" id="3.30.420.10">
    <property type="entry name" value="Ribonuclease H-like superfamily/Ribonuclease H"/>
    <property type="match status" value="1"/>
</dbReference>
<dbReference type="EMBL" id="UZAH01035696">
    <property type="protein sequence ID" value="VDP42163.1"/>
    <property type="molecule type" value="Genomic_DNA"/>
</dbReference>
<dbReference type="GO" id="GO:0003676">
    <property type="term" value="F:nucleic acid binding"/>
    <property type="evidence" value="ECO:0007669"/>
    <property type="project" value="InterPro"/>
</dbReference>
<name>A0A183GMR0_HELPZ</name>
<proteinExistence type="predicted"/>
<keyword evidence="2" id="KW-1185">Reference proteome</keyword>
<evidence type="ECO:0000313" key="1">
    <source>
        <dbReference type="EMBL" id="VDP42163.1"/>
    </source>
</evidence>
<dbReference type="Pfam" id="PF01359">
    <property type="entry name" value="Transposase_1"/>
    <property type="match status" value="1"/>
</dbReference>
<dbReference type="OrthoDB" id="5866913at2759"/>
<reference evidence="1 2" key="1">
    <citation type="submission" date="2018-11" db="EMBL/GenBank/DDBJ databases">
        <authorList>
            <consortium name="Pathogen Informatics"/>
        </authorList>
    </citation>
    <scope>NUCLEOTIDE SEQUENCE [LARGE SCALE GENOMIC DNA]</scope>
</reference>
<protein>
    <submittedName>
        <fullName evidence="1 3">Uncharacterized protein</fullName>
    </submittedName>
</protein>
<dbReference type="InterPro" id="IPR036397">
    <property type="entry name" value="RNaseH_sf"/>
</dbReference>
<dbReference type="InterPro" id="IPR001888">
    <property type="entry name" value="Transposase_1"/>
</dbReference>
<dbReference type="WBParaSite" id="HPBE_0002398001-mRNA-1">
    <property type="protein sequence ID" value="HPBE_0002398001-mRNA-1"/>
    <property type="gene ID" value="HPBE_0002398001"/>
</dbReference>
<sequence>MLISKPDVKGKIHKKEVMSVCLSVSGVIYWELLQDDVTVTADIYVLHLERIKAVLDRRPEQPKKKIYKTTFARMLPSRRAGNWWD</sequence>
<dbReference type="AlphaFoldDB" id="A0A183GMR0"/>
<accession>A0A183GMR0</accession>
<gene>
    <name evidence="1" type="ORF">HPBE_LOCUS23979</name>
</gene>
<evidence type="ECO:0000313" key="3">
    <source>
        <dbReference type="WBParaSite" id="HPBE_0002398001-mRNA-1"/>
    </source>
</evidence>
<reference evidence="3" key="2">
    <citation type="submission" date="2019-09" db="UniProtKB">
        <authorList>
            <consortium name="WormBaseParasite"/>
        </authorList>
    </citation>
    <scope>IDENTIFICATION</scope>
</reference>
<organism evidence="2 3">
    <name type="scientific">Heligmosomoides polygyrus</name>
    <name type="common">Parasitic roundworm</name>
    <dbReference type="NCBI Taxonomy" id="6339"/>
    <lineage>
        <taxon>Eukaryota</taxon>
        <taxon>Metazoa</taxon>
        <taxon>Ecdysozoa</taxon>
        <taxon>Nematoda</taxon>
        <taxon>Chromadorea</taxon>
        <taxon>Rhabditida</taxon>
        <taxon>Rhabditina</taxon>
        <taxon>Rhabditomorpha</taxon>
        <taxon>Strongyloidea</taxon>
        <taxon>Heligmosomidae</taxon>
        <taxon>Heligmosomoides</taxon>
    </lineage>
</organism>
<accession>A0A3P8H6U8</accession>